<evidence type="ECO:0000313" key="2">
    <source>
        <dbReference type="EMBL" id="MPM26050.1"/>
    </source>
</evidence>
<dbReference type="InterPro" id="IPR025246">
    <property type="entry name" value="IS30-like_HTH"/>
</dbReference>
<feature type="domain" description="Transposase IS30-like HTH" evidence="1">
    <location>
        <begin position="3"/>
        <end position="42"/>
    </location>
</feature>
<proteinExistence type="predicted"/>
<dbReference type="Pfam" id="PF13936">
    <property type="entry name" value="HTH_38"/>
    <property type="match status" value="1"/>
</dbReference>
<evidence type="ECO:0000259" key="1">
    <source>
        <dbReference type="Pfam" id="PF13936"/>
    </source>
</evidence>
<reference evidence="2" key="1">
    <citation type="submission" date="2019-08" db="EMBL/GenBank/DDBJ databases">
        <authorList>
            <person name="Kucharzyk K."/>
            <person name="Murdoch R.W."/>
            <person name="Higgins S."/>
            <person name="Loffler F."/>
        </authorList>
    </citation>
    <scope>NUCLEOTIDE SEQUENCE</scope>
</reference>
<organism evidence="2">
    <name type="scientific">bioreactor metagenome</name>
    <dbReference type="NCBI Taxonomy" id="1076179"/>
    <lineage>
        <taxon>unclassified sequences</taxon>
        <taxon>metagenomes</taxon>
        <taxon>ecological metagenomes</taxon>
    </lineage>
</organism>
<sequence>MTYSQLSKEERYFLSSLLARGASIPSIAKELGRSPSTLYRELSSPEPAILNRR</sequence>
<protein>
    <recommendedName>
        <fullName evidence="1">Transposase IS30-like HTH domain-containing protein</fullName>
    </recommendedName>
</protein>
<dbReference type="EMBL" id="VSSQ01004638">
    <property type="protein sequence ID" value="MPM26050.1"/>
    <property type="molecule type" value="Genomic_DNA"/>
</dbReference>
<gene>
    <name evidence="2" type="ORF">SDC9_72551</name>
</gene>
<accession>A0A644YC12</accession>
<comment type="caution">
    <text evidence="2">The sequence shown here is derived from an EMBL/GenBank/DDBJ whole genome shotgun (WGS) entry which is preliminary data.</text>
</comment>
<dbReference type="AlphaFoldDB" id="A0A644YC12"/>
<dbReference type="Gene3D" id="1.10.10.60">
    <property type="entry name" value="Homeodomain-like"/>
    <property type="match status" value="1"/>
</dbReference>
<name>A0A644YC12_9ZZZZ</name>